<keyword evidence="4" id="KW-1015">Disulfide bond</keyword>
<organism evidence="9 10">
    <name type="scientific">Folsomia candida</name>
    <name type="common">Springtail</name>
    <dbReference type="NCBI Taxonomy" id="158441"/>
    <lineage>
        <taxon>Eukaryota</taxon>
        <taxon>Metazoa</taxon>
        <taxon>Ecdysozoa</taxon>
        <taxon>Arthropoda</taxon>
        <taxon>Hexapoda</taxon>
        <taxon>Collembola</taxon>
        <taxon>Entomobryomorpha</taxon>
        <taxon>Isotomoidea</taxon>
        <taxon>Isotomidae</taxon>
        <taxon>Proisotominae</taxon>
        <taxon>Folsomia</taxon>
    </lineage>
</organism>
<keyword evidence="2" id="KW-0479">Metal-binding</keyword>
<feature type="signal peptide" evidence="7">
    <location>
        <begin position="1"/>
        <end position="19"/>
    </location>
</feature>
<proteinExistence type="inferred from homology"/>
<dbReference type="InterPro" id="IPR052282">
    <property type="entry name" value="Starch-active_LPMO"/>
</dbReference>
<evidence type="ECO:0000259" key="8">
    <source>
        <dbReference type="Pfam" id="PF03067"/>
    </source>
</evidence>
<keyword evidence="5" id="KW-0325">Glycoprotein</keyword>
<dbReference type="Proteomes" id="UP000198287">
    <property type="component" value="Unassembled WGS sequence"/>
</dbReference>
<feature type="chain" id="PRO_5012420604" description="Chitin-binding type-4 domain-containing protein" evidence="7">
    <location>
        <begin position="20"/>
        <end position="195"/>
    </location>
</feature>
<dbReference type="GO" id="GO:0046872">
    <property type="term" value="F:metal ion binding"/>
    <property type="evidence" value="ECO:0007669"/>
    <property type="project" value="UniProtKB-KW"/>
</dbReference>
<dbReference type="PANTHER" id="PTHR36575:SF2">
    <property type="entry name" value="CHITIN-BINDING TYPE-4 DOMAIN-CONTAINING PROTEIN-RELATED"/>
    <property type="match status" value="1"/>
</dbReference>
<comment type="similarity">
    <text evidence="6">Belongs to the polysaccharide monooxygenase AA13 family.</text>
</comment>
<protein>
    <recommendedName>
        <fullName evidence="8">Chitin-binding type-4 domain-containing protein</fullName>
    </recommendedName>
</protein>
<gene>
    <name evidence="9" type="ORF">Fcan01_18198</name>
</gene>
<evidence type="ECO:0000256" key="5">
    <source>
        <dbReference type="ARBA" id="ARBA00023180"/>
    </source>
</evidence>
<keyword evidence="10" id="KW-1185">Reference proteome</keyword>
<feature type="domain" description="Chitin-binding type-4" evidence="8">
    <location>
        <begin position="20"/>
        <end position="192"/>
    </location>
</feature>
<evidence type="ECO:0000256" key="6">
    <source>
        <dbReference type="ARBA" id="ARBA00034311"/>
    </source>
</evidence>
<dbReference type="PANTHER" id="PTHR36575">
    <property type="entry name" value="BINDING PROTEIN, PUTATIVE (AFU_ORTHOLOGUE AFUA_1G14430)-RELATED"/>
    <property type="match status" value="1"/>
</dbReference>
<dbReference type="Pfam" id="PF03067">
    <property type="entry name" value="LPMO_10"/>
    <property type="match status" value="1"/>
</dbReference>
<keyword evidence="7" id="KW-0732">Signal</keyword>
<sequence length="195" mass="21741">MKYFALCFSLAFAVAEIRAHGRVSDPVQRGSLWRHPEYDYANPGRQPDDYENFCGSRAVTDPFIGACGLCGDSILDPKLRKHEIGGEFERGIIVKTYNSGATIPVSVEIAAGHDGWYEFRLCDYSNTGVESEECFDNHLLRLADGSTRVKNAGNSITAQVVLPEGLTCTRCVLQWHWYGDGSKQYYRTCSDIAIQ</sequence>
<dbReference type="OrthoDB" id="64893at2759"/>
<evidence type="ECO:0000256" key="1">
    <source>
        <dbReference type="ARBA" id="ARBA00001973"/>
    </source>
</evidence>
<evidence type="ECO:0000256" key="2">
    <source>
        <dbReference type="ARBA" id="ARBA00022723"/>
    </source>
</evidence>
<reference evidence="9 10" key="1">
    <citation type="submission" date="2015-12" db="EMBL/GenBank/DDBJ databases">
        <title>The genome of Folsomia candida.</title>
        <authorList>
            <person name="Faddeeva A."/>
            <person name="Derks M.F."/>
            <person name="Anvar Y."/>
            <person name="Smit S."/>
            <person name="Van Straalen N."/>
            <person name="Roelofs D."/>
        </authorList>
    </citation>
    <scope>NUCLEOTIDE SEQUENCE [LARGE SCALE GENOMIC DNA]</scope>
    <source>
        <strain evidence="9 10">VU population</strain>
        <tissue evidence="9">Whole body</tissue>
    </source>
</reference>
<accession>A0A226DRM6</accession>
<comment type="caution">
    <text evidence="9">The sequence shown here is derived from an EMBL/GenBank/DDBJ whole genome shotgun (WGS) entry which is preliminary data.</text>
</comment>
<evidence type="ECO:0000256" key="7">
    <source>
        <dbReference type="SAM" id="SignalP"/>
    </source>
</evidence>
<name>A0A226DRM6_FOLCA</name>
<evidence type="ECO:0000256" key="4">
    <source>
        <dbReference type="ARBA" id="ARBA00023157"/>
    </source>
</evidence>
<keyword evidence="3" id="KW-0186">Copper</keyword>
<dbReference type="AlphaFoldDB" id="A0A226DRM6"/>
<dbReference type="InterPro" id="IPR004302">
    <property type="entry name" value="Cellulose/chitin-bd_N"/>
</dbReference>
<evidence type="ECO:0000256" key="3">
    <source>
        <dbReference type="ARBA" id="ARBA00023008"/>
    </source>
</evidence>
<dbReference type="EMBL" id="LNIX01000014">
    <property type="protein sequence ID" value="OXA46866.1"/>
    <property type="molecule type" value="Genomic_DNA"/>
</dbReference>
<evidence type="ECO:0000313" key="9">
    <source>
        <dbReference type="EMBL" id="OXA46866.1"/>
    </source>
</evidence>
<evidence type="ECO:0000313" key="10">
    <source>
        <dbReference type="Proteomes" id="UP000198287"/>
    </source>
</evidence>
<comment type="cofactor">
    <cofactor evidence="1">
        <name>Cu(2+)</name>
        <dbReference type="ChEBI" id="CHEBI:29036"/>
    </cofactor>
</comment>